<evidence type="ECO:0000256" key="2">
    <source>
        <dbReference type="ARBA" id="ARBA00023315"/>
    </source>
</evidence>
<proteinExistence type="predicted"/>
<keyword evidence="1" id="KW-0808">Transferase</keyword>
<dbReference type="Gene3D" id="3.40.630.30">
    <property type="match status" value="1"/>
</dbReference>
<dbReference type="InterPro" id="IPR016181">
    <property type="entry name" value="Acyl_CoA_acyltransferase"/>
</dbReference>
<evidence type="ECO:0000313" key="4">
    <source>
        <dbReference type="EMBL" id="GAA4797336.1"/>
    </source>
</evidence>
<dbReference type="PROSITE" id="PS51186">
    <property type="entry name" value="GNAT"/>
    <property type="match status" value="1"/>
</dbReference>
<accession>A0ABP9BQ21</accession>
<keyword evidence="2" id="KW-0012">Acyltransferase</keyword>
<reference evidence="5" key="1">
    <citation type="journal article" date="2019" name="Int. J. Syst. Evol. Microbiol.">
        <title>The Global Catalogue of Microorganisms (GCM) 10K type strain sequencing project: providing services to taxonomists for standard genome sequencing and annotation.</title>
        <authorList>
            <consortium name="The Broad Institute Genomics Platform"/>
            <consortium name="The Broad Institute Genome Sequencing Center for Infectious Disease"/>
            <person name="Wu L."/>
            <person name="Ma J."/>
        </authorList>
    </citation>
    <scope>NUCLEOTIDE SEQUENCE [LARGE SCALE GENOMIC DNA]</scope>
    <source>
        <strain evidence="5">JCM 18204</strain>
    </source>
</reference>
<evidence type="ECO:0000313" key="5">
    <source>
        <dbReference type="Proteomes" id="UP001499959"/>
    </source>
</evidence>
<dbReference type="SUPFAM" id="SSF55729">
    <property type="entry name" value="Acyl-CoA N-acyltransferases (Nat)"/>
    <property type="match status" value="1"/>
</dbReference>
<dbReference type="EMBL" id="BAABJE010000012">
    <property type="protein sequence ID" value="GAA4797336.1"/>
    <property type="molecule type" value="Genomic_DNA"/>
</dbReference>
<dbReference type="RefSeq" id="WP_345303580.1">
    <property type="nucleotide sequence ID" value="NZ_BAABJE010000012.1"/>
</dbReference>
<dbReference type="PANTHER" id="PTHR43877:SF5">
    <property type="entry name" value="BLL8307 PROTEIN"/>
    <property type="match status" value="1"/>
</dbReference>
<dbReference type="InterPro" id="IPR050832">
    <property type="entry name" value="Bact_Acetyltransf"/>
</dbReference>
<dbReference type="Pfam" id="PF00583">
    <property type="entry name" value="Acetyltransf_1"/>
    <property type="match status" value="1"/>
</dbReference>
<comment type="caution">
    <text evidence="4">The sequence shown here is derived from an EMBL/GenBank/DDBJ whole genome shotgun (WGS) entry which is preliminary data.</text>
</comment>
<protein>
    <submittedName>
        <fullName evidence="4">GNAT family N-acetyltransferase</fullName>
    </submittedName>
</protein>
<keyword evidence="5" id="KW-1185">Reference proteome</keyword>
<name>A0ABP9BQ21_9GAMM</name>
<dbReference type="PANTHER" id="PTHR43877">
    <property type="entry name" value="AMINOALKYLPHOSPHONATE N-ACETYLTRANSFERASE-RELATED-RELATED"/>
    <property type="match status" value="1"/>
</dbReference>
<evidence type="ECO:0000256" key="1">
    <source>
        <dbReference type="ARBA" id="ARBA00022679"/>
    </source>
</evidence>
<evidence type="ECO:0000259" key="3">
    <source>
        <dbReference type="PROSITE" id="PS51186"/>
    </source>
</evidence>
<feature type="domain" description="N-acetyltransferase" evidence="3">
    <location>
        <begin position="3"/>
        <end position="151"/>
    </location>
</feature>
<dbReference type="Proteomes" id="UP001499959">
    <property type="component" value="Unassembled WGS sequence"/>
</dbReference>
<gene>
    <name evidence="4" type="ORF">GCM10023307_24040</name>
</gene>
<dbReference type="CDD" id="cd04301">
    <property type="entry name" value="NAT_SF"/>
    <property type="match status" value="1"/>
</dbReference>
<dbReference type="InterPro" id="IPR000182">
    <property type="entry name" value="GNAT_dom"/>
</dbReference>
<organism evidence="4 5">
    <name type="scientific">Lysobacter hankyongensis</name>
    <dbReference type="NCBI Taxonomy" id="1176535"/>
    <lineage>
        <taxon>Bacteria</taxon>
        <taxon>Pseudomonadati</taxon>
        <taxon>Pseudomonadota</taxon>
        <taxon>Gammaproteobacteria</taxon>
        <taxon>Lysobacterales</taxon>
        <taxon>Lysobacteraceae</taxon>
        <taxon>Lysobacter</taxon>
    </lineage>
</organism>
<sequence length="151" mass="17276">MDIRIDDLSGPEIARLLQEHLDEMFLHSPPESVHALDLEKLRRPEITFWTVWKDGALMGCGALKALDASHGEIKSMRTARDHLRKGVAATLMRHILRVARERGYRRLSLETGSPDAFLPARAMYERFGFEECGPFADYVEDPYSVFMTIEL</sequence>